<evidence type="ECO:0000313" key="4">
    <source>
        <dbReference type="Proteomes" id="UP000633509"/>
    </source>
</evidence>
<evidence type="ECO:0000256" key="1">
    <source>
        <dbReference type="ARBA" id="ARBA00006484"/>
    </source>
</evidence>
<dbReference type="SMART" id="SM00822">
    <property type="entry name" value="PKS_KR"/>
    <property type="match status" value="1"/>
</dbReference>
<dbReference type="CDD" id="cd05233">
    <property type="entry name" value="SDR_c"/>
    <property type="match status" value="1"/>
</dbReference>
<keyword evidence="3" id="KW-0560">Oxidoreductase</keyword>
<reference evidence="3 4" key="1">
    <citation type="submission" date="2020-10" db="EMBL/GenBank/DDBJ databases">
        <title>Sequencing the genomes of 1000 actinobacteria strains.</title>
        <authorList>
            <person name="Klenk H.-P."/>
        </authorList>
    </citation>
    <scope>NUCLEOTIDE SEQUENCE [LARGE SCALE GENOMIC DNA]</scope>
    <source>
        <strain evidence="3 4">DSM 43173</strain>
    </source>
</reference>
<sequence>MTMQNDITLITGAGSGIGRAIALQQASAGRSLALMDRNEPAARAVAAVAKERGAPHALAITADISSEADITSAFKRCRASLGTPTRIVANAGIEIARKAHETTLAEWRQVIDVNLTGTFLTCRYAIKLLLDEGLAGTIVCVSSPSAFVGFAGGGNSAYGSSKGGISALIRALAIDYAQSGIRVNGVVPGATATPLLDVAASGHDVADRARTQIPMGRLARPEEIAEAVDWLLGPKSSYVTGSHLHVDGGLTARGANDF</sequence>
<dbReference type="EMBL" id="JADBEK010000001">
    <property type="protein sequence ID" value="MBE1584360.1"/>
    <property type="molecule type" value="Genomic_DNA"/>
</dbReference>
<evidence type="ECO:0000313" key="3">
    <source>
        <dbReference type="EMBL" id="MBE1584360.1"/>
    </source>
</evidence>
<protein>
    <submittedName>
        <fullName evidence="3">Glucose 1-dehydrogenase</fullName>
        <ecNumber evidence="3">1.1.1.47</ecNumber>
    </submittedName>
</protein>
<accession>A0ABR9LUN4</accession>
<dbReference type="GO" id="GO:0047936">
    <property type="term" value="F:glucose 1-dehydrogenase [NAD(P)+] activity"/>
    <property type="evidence" value="ECO:0007669"/>
    <property type="project" value="UniProtKB-EC"/>
</dbReference>
<keyword evidence="4" id="KW-1185">Reference proteome</keyword>
<comment type="similarity">
    <text evidence="1">Belongs to the short-chain dehydrogenases/reductases (SDR) family.</text>
</comment>
<dbReference type="Proteomes" id="UP000633509">
    <property type="component" value="Unassembled WGS sequence"/>
</dbReference>
<dbReference type="InterPro" id="IPR036291">
    <property type="entry name" value="NAD(P)-bd_dom_sf"/>
</dbReference>
<dbReference type="InterPro" id="IPR057326">
    <property type="entry name" value="KR_dom"/>
</dbReference>
<comment type="caution">
    <text evidence="3">The sequence shown here is derived from an EMBL/GenBank/DDBJ whole genome shotgun (WGS) entry which is preliminary data.</text>
</comment>
<dbReference type="PROSITE" id="PS00061">
    <property type="entry name" value="ADH_SHORT"/>
    <property type="match status" value="1"/>
</dbReference>
<organism evidence="3 4">
    <name type="scientific">Nonomuraea angiospora</name>
    <dbReference type="NCBI Taxonomy" id="46172"/>
    <lineage>
        <taxon>Bacteria</taxon>
        <taxon>Bacillati</taxon>
        <taxon>Actinomycetota</taxon>
        <taxon>Actinomycetes</taxon>
        <taxon>Streptosporangiales</taxon>
        <taxon>Streptosporangiaceae</taxon>
        <taxon>Nonomuraea</taxon>
    </lineage>
</organism>
<name>A0ABR9LUN4_9ACTN</name>
<proteinExistence type="inferred from homology"/>
<dbReference type="Pfam" id="PF13561">
    <property type="entry name" value="adh_short_C2"/>
    <property type="match status" value="1"/>
</dbReference>
<gene>
    <name evidence="3" type="ORF">H4W80_002618</name>
</gene>
<dbReference type="SUPFAM" id="SSF51735">
    <property type="entry name" value="NAD(P)-binding Rossmann-fold domains"/>
    <property type="match status" value="1"/>
</dbReference>
<dbReference type="PRINTS" id="PR00081">
    <property type="entry name" value="GDHRDH"/>
</dbReference>
<feature type="domain" description="Ketoreductase" evidence="2">
    <location>
        <begin position="6"/>
        <end position="224"/>
    </location>
</feature>
<dbReference type="Gene3D" id="3.40.50.720">
    <property type="entry name" value="NAD(P)-binding Rossmann-like Domain"/>
    <property type="match status" value="1"/>
</dbReference>
<dbReference type="RefSeq" id="WP_225963397.1">
    <property type="nucleotide sequence ID" value="NZ_JADBEK010000001.1"/>
</dbReference>
<dbReference type="EC" id="1.1.1.47" evidence="3"/>
<evidence type="ECO:0000259" key="2">
    <source>
        <dbReference type="SMART" id="SM00822"/>
    </source>
</evidence>
<dbReference type="InterPro" id="IPR020904">
    <property type="entry name" value="Sc_DH/Rdtase_CS"/>
</dbReference>
<dbReference type="InterPro" id="IPR002347">
    <property type="entry name" value="SDR_fam"/>
</dbReference>
<dbReference type="PANTHER" id="PTHR42760">
    <property type="entry name" value="SHORT-CHAIN DEHYDROGENASES/REDUCTASES FAMILY MEMBER"/>
    <property type="match status" value="1"/>
</dbReference>